<keyword evidence="2" id="KW-0614">Plasmid</keyword>
<evidence type="ECO:0000256" key="1">
    <source>
        <dbReference type="SAM" id="MobiDB-lite"/>
    </source>
</evidence>
<geneLocation type="plasmid" evidence="2 3">
    <name>pWP5-S18-CRE-02_1</name>
</geneLocation>
<name>A0A6S5JSY2_ENTCL</name>
<organism evidence="2 3">
    <name type="scientific">Enterobacter cloacae</name>
    <dbReference type="NCBI Taxonomy" id="550"/>
    <lineage>
        <taxon>Bacteria</taxon>
        <taxon>Pseudomonadati</taxon>
        <taxon>Pseudomonadota</taxon>
        <taxon>Gammaproteobacteria</taxon>
        <taxon>Enterobacterales</taxon>
        <taxon>Enterobacteriaceae</taxon>
        <taxon>Enterobacter</taxon>
        <taxon>Enterobacter cloacae complex</taxon>
    </lineage>
</organism>
<protein>
    <submittedName>
        <fullName evidence="2">Uncharacterized protein</fullName>
    </submittedName>
</protein>
<proteinExistence type="predicted"/>
<dbReference type="EMBL" id="AP022127">
    <property type="protein sequence ID" value="BBS34731.1"/>
    <property type="molecule type" value="Genomic_DNA"/>
</dbReference>
<feature type="region of interest" description="Disordered" evidence="1">
    <location>
        <begin position="1"/>
        <end position="31"/>
    </location>
</feature>
<sequence length="31" mass="3261">MWGLQEPDGKTGTARLPQAGEMARPGTAVSF</sequence>
<reference evidence="2 3" key="1">
    <citation type="submission" date="2019-12" db="EMBL/GenBank/DDBJ databases">
        <title>complete genome sequences of Enterobacter cloacae str. WP5-S18-CRE-02 isolated from wastewater treatment plant effluent.</title>
        <authorList>
            <person name="Sekizuka T."/>
            <person name="Itokawa K."/>
            <person name="Yatsu K."/>
            <person name="Inamine Y."/>
            <person name="Kuroda M."/>
        </authorList>
    </citation>
    <scope>NUCLEOTIDE SEQUENCE [LARGE SCALE GENOMIC DNA]</scope>
    <source>
        <strain evidence="2 3">WP5-S18-CRE-02</strain>
        <plasmid evidence="2 3">pWP5-S18-CRE-02_1</plasmid>
    </source>
</reference>
<accession>A0A6S5JSY2</accession>
<evidence type="ECO:0000313" key="3">
    <source>
        <dbReference type="Proteomes" id="UP000515488"/>
    </source>
</evidence>
<evidence type="ECO:0000313" key="2">
    <source>
        <dbReference type="EMBL" id="BBS34731.1"/>
    </source>
</evidence>
<dbReference type="AlphaFoldDB" id="A0A6S5JSY2"/>
<gene>
    <name evidence="2" type="ORF">WP5S18C02_P10120</name>
</gene>
<dbReference type="Proteomes" id="UP000515488">
    <property type="component" value="Plasmid pWP5-S18-CRE-02_1"/>
</dbReference>